<evidence type="ECO:0000313" key="4">
    <source>
        <dbReference type="Proteomes" id="UP000515838"/>
    </source>
</evidence>
<dbReference type="CDD" id="cd03396">
    <property type="entry name" value="PAP2_like_6"/>
    <property type="match status" value="1"/>
</dbReference>
<feature type="transmembrane region" description="Helical" evidence="1">
    <location>
        <begin position="179"/>
        <end position="198"/>
    </location>
</feature>
<organism evidence="3 4">
    <name type="scientific">Pseudoxanthomonas mexicana</name>
    <dbReference type="NCBI Taxonomy" id="128785"/>
    <lineage>
        <taxon>Bacteria</taxon>
        <taxon>Pseudomonadati</taxon>
        <taxon>Pseudomonadota</taxon>
        <taxon>Gammaproteobacteria</taxon>
        <taxon>Lysobacterales</taxon>
        <taxon>Lysobacteraceae</taxon>
        <taxon>Pseudoxanthomonas</taxon>
    </lineage>
</organism>
<name>A0A7G9TF23_PSEMX</name>
<keyword evidence="1" id="KW-1133">Transmembrane helix</keyword>
<feature type="transmembrane region" description="Helical" evidence="1">
    <location>
        <begin position="100"/>
        <end position="119"/>
    </location>
</feature>
<evidence type="ECO:0000313" key="3">
    <source>
        <dbReference type="EMBL" id="QNN78698.1"/>
    </source>
</evidence>
<dbReference type="SUPFAM" id="SSF48317">
    <property type="entry name" value="Acid phosphatase/Vanadium-dependent haloperoxidase"/>
    <property type="match status" value="1"/>
</dbReference>
<feature type="transmembrane region" description="Helical" evidence="1">
    <location>
        <begin position="148"/>
        <end position="172"/>
    </location>
</feature>
<reference evidence="3 4" key="1">
    <citation type="submission" date="2020-08" db="EMBL/GenBank/DDBJ databases">
        <title>Streptomycin Non-resistant strain, P. mexicana.</title>
        <authorList>
            <person name="Ganesh-Kumar S."/>
            <person name="Zhe T."/>
            <person name="Yu Z."/>
            <person name="Min Y."/>
        </authorList>
    </citation>
    <scope>NUCLEOTIDE SEQUENCE [LARGE SCALE GENOMIC DNA]</scope>
    <source>
        <strain evidence="3 4">GTZY2</strain>
    </source>
</reference>
<sequence>MSISPSYALLLPRRATPRLLLASLPLLLLAWAAARQLDLHWARWLFQWEGGAWALKRSVLLEGVLHRGGRLLSQVAWAGLLVATLWRWRSPTAAWTRPAARLLLAVFASVACVAALKALTHMDCPWDLAGLGGQRPFIDLFETRPATLGPAACFPAAHAAGGFAWVALYFFFLRVAPRWRYAGLGIGLLAGMVFGLAQQLRGAHFLSHDVASLAVCWGVACAVEACFGRSGSVPTESRA</sequence>
<feature type="domain" description="Phosphatidic acid phosphatase type 2/haloperoxidase" evidence="2">
    <location>
        <begin position="100"/>
        <end position="228"/>
    </location>
</feature>
<dbReference type="GeneID" id="81470215"/>
<dbReference type="InterPro" id="IPR000326">
    <property type="entry name" value="PAP2/HPO"/>
</dbReference>
<proteinExistence type="predicted"/>
<dbReference type="InterPro" id="IPR036938">
    <property type="entry name" value="PAP2/HPO_sf"/>
</dbReference>
<protein>
    <submittedName>
        <fullName evidence="3">Phosphatase PAP2 family protein</fullName>
    </submittedName>
</protein>
<evidence type="ECO:0000259" key="2">
    <source>
        <dbReference type="Pfam" id="PF01569"/>
    </source>
</evidence>
<gene>
    <name evidence="3" type="ORF">IAE60_04505</name>
</gene>
<keyword evidence="1" id="KW-0472">Membrane</keyword>
<accession>A0A7G9TF23</accession>
<dbReference type="Proteomes" id="UP000515838">
    <property type="component" value="Chromosome"/>
</dbReference>
<evidence type="ECO:0000256" key="1">
    <source>
        <dbReference type="SAM" id="Phobius"/>
    </source>
</evidence>
<dbReference type="Pfam" id="PF01569">
    <property type="entry name" value="PAP2"/>
    <property type="match status" value="1"/>
</dbReference>
<dbReference type="EMBL" id="CP060731">
    <property type="protein sequence ID" value="QNN78698.1"/>
    <property type="molecule type" value="Genomic_DNA"/>
</dbReference>
<dbReference type="RefSeq" id="WP_187574024.1">
    <property type="nucleotide sequence ID" value="NZ_CP060731.1"/>
</dbReference>
<dbReference type="AlphaFoldDB" id="A0A7G9TF23"/>
<keyword evidence="1" id="KW-0812">Transmembrane</keyword>